<feature type="region of interest" description="Disordered" evidence="1">
    <location>
        <begin position="22"/>
        <end position="47"/>
    </location>
</feature>
<proteinExistence type="predicted"/>
<dbReference type="EMBL" id="PFAA01000050">
    <property type="protein sequence ID" value="PIT96535.1"/>
    <property type="molecule type" value="Genomic_DNA"/>
</dbReference>
<feature type="domain" description="Integrase catalytic" evidence="2">
    <location>
        <begin position="133"/>
        <end position="302"/>
    </location>
</feature>
<dbReference type="InterPro" id="IPR036397">
    <property type="entry name" value="RNaseH_sf"/>
</dbReference>
<evidence type="ECO:0000313" key="4">
    <source>
        <dbReference type="Proteomes" id="UP000230481"/>
    </source>
</evidence>
<accession>A0A2M6WUQ7</accession>
<dbReference type="SUPFAM" id="SSF53098">
    <property type="entry name" value="Ribonuclease H-like"/>
    <property type="match status" value="1"/>
</dbReference>
<dbReference type="InterPro" id="IPR001584">
    <property type="entry name" value="Integrase_cat-core"/>
</dbReference>
<dbReference type="AlphaFoldDB" id="A0A2M6WUQ7"/>
<evidence type="ECO:0000313" key="3">
    <source>
        <dbReference type="EMBL" id="PIT96535.1"/>
    </source>
</evidence>
<dbReference type="GO" id="GO:0015074">
    <property type="term" value="P:DNA integration"/>
    <property type="evidence" value="ECO:0007669"/>
    <property type="project" value="InterPro"/>
</dbReference>
<protein>
    <recommendedName>
        <fullName evidence="2">Integrase catalytic domain-containing protein</fullName>
    </recommendedName>
</protein>
<organism evidence="3 4">
    <name type="scientific">Candidatus Campbellbacteria bacterium CG10_big_fil_rev_8_21_14_0_10_35_52</name>
    <dbReference type="NCBI Taxonomy" id="1974527"/>
    <lineage>
        <taxon>Bacteria</taxon>
        <taxon>Candidatus Campbelliibacteriota</taxon>
    </lineage>
</organism>
<evidence type="ECO:0000256" key="1">
    <source>
        <dbReference type="SAM" id="MobiDB-lite"/>
    </source>
</evidence>
<sequence>MSAKKIGITREWLSKIKNKFEKENRDPRKLEPIPKAPHNRDNRNRISKEVEKKILKIRDESENIWGKVKIAVALERDYKIKINPNTVNKYLHKNKRINPKISLKNSKAWKAKITREKMDIELRVKYRPPKEIKDYAPGALVEKDMKYVPKYKQEAPGKAGENFFNQHTELCSFTRIRAIGLKLDGGALGSTDAHIESAKKFPFKIACENTDNGSENNGVFRGQLQEDDVFHFYSNIDTPIDNPRVERSHLTDELEFYQRGGLKRTFEEQKQALEEWEYFYNCKRPHQALGYLTPMEFHDLWKENPEAAYKITRKYQAYLKKQKIRLANARRIKKREQIEALMKFIDAKLKDKKST</sequence>
<dbReference type="GO" id="GO:0003676">
    <property type="term" value="F:nucleic acid binding"/>
    <property type="evidence" value="ECO:0007669"/>
    <property type="project" value="InterPro"/>
</dbReference>
<dbReference type="Gene3D" id="3.30.420.10">
    <property type="entry name" value="Ribonuclease H-like superfamily/Ribonuclease H"/>
    <property type="match status" value="1"/>
</dbReference>
<gene>
    <name evidence="3" type="ORF">COT82_02655</name>
</gene>
<comment type="caution">
    <text evidence="3">The sequence shown here is derived from an EMBL/GenBank/DDBJ whole genome shotgun (WGS) entry which is preliminary data.</text>
</comment>
<reference evidence="4" key="1">
    <citation type="submission" date="2017-09" db="EMBL/GenBank/DDBJ databases">
        <title>Depth-based differentiation of microbial function through sediment-hosted aquifers and enrichment of novel symbionts in the deep terrestrial subsurface.</title>
        <authorList>
            <person name="Probst A.J."/>
            <person name="Ladd B."/>
            <person name="Jarett J.K."/>
            <person name="Geller-Mcgrath D.E."/>
            <person name="Sieber C.M.K."/>
            <person name="Emerson J.B."/>
            <person name="Anantharaman K."/>
            <person name="Thomas B.C."/>
            <person name="Malmstrom R."/>
            <person name="Stieglmeier M."/>
            <person name="Klingl A."/>
            <person name="Woyke T."/>
            <person name="Ryan C.M."/>
            <person name="Banfield J.F."/>
        </authorList>
    </citation>
    <scope>NUCLEOTIDE SEQUENCE [LARGE SCALE GENOMIC DNA]</scope>
</reference>
<evidence type="ECO:0000259" key="2">
    <source>
        <dbReference type="PROSITE" id="PS50994"/>
    </source>
</evidence>
<dbReference type="Pfam" id="PF13683">
    <property type="entry name" value="rve_3"/>
    <property type="match status" value="1"/>
</dbReference>
<name>A0A2M6WUQ7_9BACT</name>
<dbReference type="InterPro" id="IPR012337">
    <property type="entry name" value="RNaseH-like_sf"/>
</dbReference>
<feature type="non-terminal residue" evidence="3">
    <location>
        <position position="355"/>
    </location>
</feature>
<dbReference type="Proteomes" id="UP000230481">
    <property type="component" value="Unassembled WGS sequence"/>
</dbReference>
<dbReference type="PROSITE" id="PS50994">
    <property type="entry name" value="INTEGRASE"/>
    <property type="match status" value="1"/>
</dbReference>